<dbReference type="GO" id="GO:0009279">
    <property type="term" value="C:cell outer membrane"/>
    <property type="evidence" value="ECO:0007669"/>
    <property type="project" value="UniProtKB-SubCell"/>
</dbReference>
<comment type="caution">
    <text evidence="13">The sequence shown here is derived from an EMBL/GenBank/DDBJ whole genome shotgun (WGS) entry which is preliminary data.</text>
</comment>
<keyword evidence="4" id="KW-1134">Transmembrane beta strand</keyword>
<dbReference type="EMBL" id="PSNX01000003">
    <property type="protein sequence ID" value="PPE67286.1"/>
    <property type="molecule type" value="Genomic_DNA"/>
</dbReference>
<organism evidence="13 14">
    <name type="scientific">Caldimonas caldifontis</name>
    <dbReference type="NCBI Taxonomy" id="1452508"/>
    <lineage>
        <taxon>Bacteria</taxon>
        <taxon>Pseudomonadati</taxon>
        <taxon>Pseudomonadota</taxon>
        <taxon>Betaproteobacteria</taxon>
        <taxon>Burkholderiales</taxon>
        <taxon>Sphaerotilaceae</taxon>
        <taxon>Caldimonas</taxon>
    </lineage>
</organism>
<proteinExistence type="predicted"/>
<feature type="region of interest" description="Disordered" evidence="11">
    <location>
        <begin position="1"/>
        <end position="20"/>
    </location>
</feature>
<protein>
    <recommendedName>
        <fullName evidence="12">Porin domain-containing protein</fullName>
    </recommendedName>
</protein>
<dbReference type="AlphaFoldDB" id="A0A2S5SX29"/>
<dbReference type="Proteomes" id="UP000238605">
    <property type="component" value="Unassembled WGS sequence"/>
</dbReference>
<dbReference type="PRINTS" id="PR00182">
    <property type="entry name" value="ECOLNEIPORIN"/>
</dbReference>
<evidence type="ECO:0000256" key="7">
    <source>
        <dbReference type="ARBA" id="ARBA00023065"/>
    </source>
</evidence>
<dbReference type="Pfam" id="PF13609">
    <property type="entry name" value="Porin_4"/>
    <property type="match status" value="1"/>
</dbReference>
<keyword evidence="8" id="KW-0626">Porin</keyword>
<dbReference type="PANTHER" id="PTHR34501">
    <property type="entry name" value="PROTEIN YDDL-RELATED"/>
    <property type="match status" value="1"/>
</dbReference>
<dbReference type="InterPro" id="IPR002299">
    <property type="entry name" value="Porin_Neis"/>
</dbReference>
<dbReference type="InterPro" id="IPR050298">
    <property type="entry name" value="Gram-neg_bact_OMP"/>
</dbReference>
<dbReference type="SUPFAM" id="SSF56935">
    <property type="entry name" value="Porins"/>
    <property type="match status" value="1"/>
</dbReference>
<evidence type="ECO:0000256" key="1">
    <source>
        <dbReference type="ARBA" id="ARBA00004571"/>
    </source>
</evidence>
<evidence type="ECO:0000259" key="12">
    <source>
        <dbReference type="Pfam" id="PF13609"/>
    </source>
</evidence>
<keyword evidence="5" id="KW-0812">Transmembrane</keyword>
<dbReference type="CDD" id="cd00342">
    <property type="entry name" value="gram_neg_porins"/>
    <property type="match status" value="1"/>
</dbReference>
<dbReference type="InterPro" id="IPR023614">
    <property type="entry name" value="Porin_dom_sf"/>
</dbReference>
<dbReference type="Gene3D" id="2.40.160.10">
    <property type="entry name" value="Porin"/>
    <property type="match status" value="1"/>
</dbReference>
<evidence type="ECO:0000256" key="6">
    <source>
        <dbReference type="ARBA" id="ARBA00022729"/>
    </source>
</evidence>
<evidence type="ECO:0000256" key="5">
    <source>
        <dbReference type="ARBA" id="ARBA00022692"/>
    </source>
</evidence>
<keyword evidence="7" id="KW-0406">Ion transport</keyword>
<evidence type="ECO:0000256" key="8">
    <source>
        <dbReference type="ARBA" id="ARBA00023114"/>
    </source>
</evidence>
<dbReference type="InterPro" id="IPR001702">
    <property type="entry name" value="Porin_Gram-ve"/>
</dbReference>
<keyword evidence="10" id="KW-0998">Cell outer membrane</keyword>
<feature type="domain" description="Porin" evidence="12">
    <location>
        <begin position="68"/>
        <end position="356"/>
    </location>
</feature>
<reference evidence="13 14" key="1">
    <citation type="submission" date="2018-02" db="EMBL/GenBank/DDBJ databases">
        <title>Reclassifiation of [Polyangium] brachysporum DSM 7029 as Guopingzhaonella breviflexa gen. nov., sp. nov., a member of the family Comamonadaceae.</title>
        <authorList>
            <person name="Tang B."/>
        </authorList>
    </citation>
    <scope>NUCLEOTIDE SEQUENCE [LARGE SCALE GENOMIC DNA]</scope>
    <source>
        <strain evidence="13 14">BCRC 80649</strain>
    </source>
</reference>
<evidence type="ECO:0000313" key="13">
    <source>
        <dbReference type="EMBL" id="PPE67286.1"/>
    </source>
</evidence>
<keyword evidence="14" id="KW-1185">Reference proteome</keyword>
<keyword evidence="9" id="KW-0472">Membrane</keyword>
<comment type="subunit">
    <text evidence="2">Homotrimer.</text>
</comment>
<evidence type="ECO:0000313" key="14">
    <source>
        <dbReference type="Proteomes" id="UP000238605"/>
    </source>
</evidence>
<dbReference type="PRINTS" id="PR00184">
    <property type="entry name" value="NEISSPPORIN"/>
</dbReference>
<gene>
    <name evidence="13" type="ORF">C1704_03720</name>
</gene>
<accession>A0A2S5SX29</accession>
<name>A0A2S5SX29_9BURK</name>
<evidence type="ECO:0000256" key="3">
    <source>
        <dbReference type="ARBA" id="ARBA00022448"/>
    </source>
</evidence>
<evidence type="ECO:0000256" key="4">
    <source>
        <dbReference type="ARBA" id="ARBA00022452"/>
    </source>
</evidence>
<dbReference type="InterPro" id="IPR033900">
    <property type="entry name" value="Gram_neg_porin_domain"/>
</dbReference>
<sequence length="373" mass="40251">MGQARCVQTHCGGHRKPRLDPRVSTQLRHVRMVHFAWPVASPATARAPRRPERQLIPEVEDMKKSLIALAVLGTLAATAQAQSNVTLYGRVDLGVARNLGDDYMVMQNGSGSRLGVRGVEDLGGGLKALFNIEHRFNADTGAVNSTSSFWNGRSVVGLEGGFGQVVLGREYTPARNIANRADPWGGDTVARMEPILFGAILPTRQNNSITYTSPSFNGLRAQAQLTMDEVPGNDNKAFYGLNLSYGAGPLSLAYGYDKSGVDDNTWHLVTAGYDFGSFRLIGAYGQGTPEGVAAADKHRSYMIGATAPVGAGEVKLAYGKLEAVDPDQDVSSKFAVGYHYALSKRTTVYFDVANDRELADNKTGFDFGLKHNF</sequence>
<evidence type="ECO:0000256" key="11">
    <source>
        <dbReference type="SAM" id="MobiDB-lite"/>
    </source>
</evidence>
<evidence type="ECO:0000256" key="10">
    <source>
        <dbReference type="ARBA" id="ARBA00023237"/>
    </source>
</evidence>
<keyword evidence="6" id="KW-0732">Signal</keyword>
<evidence type="ECO:0000256" key="9">
    <source>
        <dbReference type="ARBA" id="ARBA00023136"/>
    </source>
</evidence>
<evidence type="ECO:0000256" key="2">
    <source>
        <dbReference type="ARBA" id="ARBA00011233"/>
    </source>
</evidence>
<comment type="subcellular location">
    <subcellularLocation>
        <location evidence="1">Cell outer membrane</location>
        <topology evidence="1">Multi-pass membrane protein</topology>
    </subcellularLocation>
</comment>
<dbReference type="PANTHER" id="PTHR34501:SF9">
    <property type="entry name" value="MAJOR OUTER MEMBRANE PROTEIN P.IA"/>
    <property type="match status" value="1"/>
</dbReference>
<dbReference type="GO" id="GO:0034220">
    <property type="term" value="P:monoatomic ion transmembrane transport"/>
    <property type="evidence" value="ECO:0007669"/>
    <property type="project" value="InterPro"/>
</dbReference>
<dbReference type="GO" id="GO:0015288">
    <property type="term" value="F:porin activity"/>
    <property type="evidence" value="ECO:0007669"/>
    <property type="project" value="UniProtKB-KW"/>
</dbReference>
<dbReference type="OrthoDB" id="6975458at2"/>
<dbReference type="GO" id="GO:0046930">
    <property type="term" value="C:pore complex"/>
    <property type="evidence" value="ECO:0007669"/>
    <property type="project" value="UniProtKB-KW"/>
</dbReference>
<keyword evidence="3" id="KW-0813">Transport</keyword>